<comment type="caution">
    <text evidence="2">The sequence shown here is derived from an EMBL/GenBank/DDBJ whole genome shotgun (WGS) entry which is preliminary data.</text>
</comment>
<gene>
    <name evidence="2" type="ORF">DES49_0391</name>
</gene>
<protein>
    <submittedName>
        <fullName evidence="2">Respiratory nitrate reductase chaperone NarJ</fullName>
    </submittedName>
</protein>
<dbReference type="InterPro" id="IPR003765">
    <property type="entry name" value="NO3_reductase_chaperone_NarJ"/>
</dbReference>
<dbReference type="EMBL" id="SOAX01000001">
    <property type="protein sequence ID" value="TDT44289.1"/>
    <property type="molecule type" value="Genomic_DNA"/>
</dbReference>
<evidence type="ECO:0000313" key="2">
    <source>
        <dbReference type="EMBL" id="TDT44289.1"/>
    </source>
</evidence>
<proteinExistence type="predicted"/>
<keyword evidence="3" id="KW-1185">Reference proteome</keyword>
<dbReference type="GO" id="GO:0051131">
    <property type="term" value="P:chaperone-mediated protein complex assembly"/>
    <property type="evidence" value="ECO:0007669"/>
    <property type="project" value="InterPro"/>
</dbReference>
<evidence type="ECO:0000313" key="3">
    <source>
        <dbReference type="Proteomes" id="UP000295830"/>
    </source>
</evidence>
<dbReference type="GO" id="GO:0051082">
    <property type="term" value="F:unfolded protein binding"/>
    <property type="evidence" value="ECO:0007669"/>
    <property type="project" value="InterPro"/>
</dbReference>
<name>A0A4R7K3U2_9GAMM</name>
<dbReference type="PANTHER" id="PTHR43680">
    <property type="entry name" value="NITRATE REDUCTASE MOLYBDENUM COFACTOR ASSEMBLY CHAPERONE"/>
    <property type="match status" value="1"/>
</dbReference>
<reference evidence="2 3" key="1">
    <citation type="submission" date="2019-03" db="EMBL/GenBank/DDBJ databases">
        <title>Genomic Encyclopedia of Type Strains, Phase IV (KMG-IV): sequencing the most valuable type-strain genomes for metagenomic binning, comparative biology and taxonomic classification.</title>
        <authorList>
            <person name="Goeker M."/>
        </authorList>
    </citation>
    <scope>NUCLEOTIDE SEQUENCE [LARGE SCALE GENOMIC DNA]</scope>
    <source>
        <strain evidence="2 3">DSM 15505</strain>
    </source>
</reference>
<dbReference type="Pfam" id="PF02613">
    <property type="entry name" value="Nitrate_red_del"/>
    <property type="match status" value="1"/>
</dbReference>
<organism evidence="2 3">
    <name type="scientific">Halospina denitrificans</name>
    <dbReference type="NCBI Taxonomy" id="332522"/>
    <lineage>
        <taxon>Bacteria</taxon>
        <taxon>Pseudomonadati</taxon>
        <taxon>Pseudomonadota</taxon>
        <taxon>Gammaproteobacteria</taxon>
        <taxon>Halospina</taxon>
    </lineage>
</organism>
<dbReference type="GO" id="GO:0016530">
    <property type="term" value="F:metallochaperone activity"/>
    <property type="evidence" value="ECO:0007669"/>
    <property type="project" value="TreeGrafter"/>
</dbReference>
<dbReference type="OrthoDB" id="8478585at2"/>
<dbReference type="RefSeq" id="WP_133734685.1">
    <property type="nucleotide sequence ID" value="NZ_SOAX01000001.1"/>
</dbReference>
<dbReference type="InterPro" id="IPR020945">
    <property type="entry name" value="DMSO/NO3_reduct_chaperone"/>
</dbReference>
<evidence type="ECO:0000256" key="1">
    <source>
        <dbReference type="ARBA" id="ARBA00023063"/>
    </source>
</evidence>
<keyword evidence="1" id="KW-0534">Nitrate assimilation</keyword>
<dbReference type="Gene3D" id="1.10.3480.10">
    <property type="entry name" value="TorD-like"/>
    <property type="match status" value="1"/>
</dbReference>
<dbReference type="PANTHER" id="PTHR43680:SF2">
    <property type="entry name" value="NITRATE REDUCTASE MOLYBDENUM COFACTOR ASSEMBLY CHAPERONE NARJ"/>
    <property type="match status" value="1"/>
</dbReference>
<dbReference type="SUPFAM" id="SSF89155">
    <property type="entry name" value="TorD-like"/>
    <property type="match status" value="1"/>
</dbReference>
<accession>A0A4R7K3U2</accession>
<dbReference type="Proteomes" id="UP000295830">
    <property type="component" value="Unassembled WGS sequence"/>
</dbReference>
<dbReference type="GO" id="GO:0042128">
    <property type="term" value="P:nitrate assimilation"/>
    <property type="evidence" value="ECO:0007669"/>
    <property type="project" value="UniProtKB-KW"/>
</dbReference>
<dbReference type="NCBIfam" id="TIGR00684">
    <property type="entry name" value="narJ"/>
    <property type="match status" value="1"/>
</dbReference>
<dbReference type="InterPro" id="IPR036411">
    <property type="entry name" value="TorD-like_sf"/>
</dbReference>
<sequence>MLTLRALAHLMAYPNAPMQEALPELAEVIRNEERLAEGPKQAVINLITELQDQPLGEIQEQYVSLFDRGRHLSLHLFEHVHGESRDRGQAMVDLMEHYRLNGYELDAKELPDHIPLFLEYLSTQDETEITDMLGDAMPVMVLLGARLEEKESAYAALFHALEAIGGSCEQARDMRELASTEGPDETITKMDEIWEEEQVTFLGNNDPAGGGCGNTSPGAATTPTDEIPVRWVDNPGAQAAGQR</sequence>
<dbReference type="AlphaFoldDB" id="A0A4R7K3U2"/>